<reference evidence="2" key="1">
    <citation type="journal article" date="2006" name="Proc. Natl. Acad. Sci. U.S.A.">
        <title>The complete genome of Rhodococcus sp. RHA1 provides insights into a catabolic powerhouse.</title>
        <authorList>
            <person name="McLeod M.P."/>
            <person name="Warren R.L."/>
            <person name="Hsiao W.W.L."/>
            <person name="Araki N."/>
            <person name="Myhre M."/>
            <person name="Fernandes C."/>
            <person name="Miyazawa D."/>
            <person name="Wong W."/>
            <person name="Lillquist A.L."/>
            <person name="Wang D."/>
            <person name="Dosanjh M."/>
            <person name="Hara H."/>
            <person name="Petrescu A."/>
            <person name="Morin R.D."/>
            <person name="Yang G."/>
            <person name="Stott J.M."/>
            <person name="Schein J.E."/>
            <person name="Shin H."/>
            <person name="Smailus D."/>
            <person name="Siddiqui A.S."/>
            <person name="Marra M.A."/>
            <person name="Jones S.J.M."/>
            <person name="Holt R."/>
            <person name="Brinkman F.S.L."/>
            <person name="Miyauchi K."/>
            <person name="Fukuda M."/>
            <person name="Davies J.E."/>
            <person name="Mohn W.W."/>
            <person name="Eltis L.D."/>
        </authorList>
    </citation>
    <scope>NUCLEOTIDE SEQUENCE [LARGE SCALE GENOMIC DNA]</scope>
    <source>
        <strain evidence="2">RHA1</strain>
    </source>
</reference>
<keyword evidence="1" id="KW-0614">Plasmid</keyword>
<gene>
    <name evidence="1" type="ordered locus">RHA1_ro11072</name>
</gene>
<geneLocation type="plasmid" evidence="1 2">
    <name>pRHL3</name>
</geneLocation>
<dbReference type="EMBL" id="CP000434">
    <property type="protein sequence ID" value="ABH00719.1"/>
    <property type="molecule type" value="Genomic_DNA"/>
</dbReference>
<dbReference type="HOGENOM" id="CLU_2181894_0_0_11"/>
<dbReference type="KEGG" id="rha:RHA1_ro11072"/>
<evidence type="ECO:0000313" key="2">
    <source>
        <dbReference type="Proteomes" id="UP000008710"/>
    </source>
</evidence>
<name>Q0RVG7_RHOJR</name>
<protein>
    <submittedName>
        <fullName evidence="1">Uncharacterized protein</fullName>
    </submittedName>
</protein>
<accession>Q0RVG7</accession>
<evidence type="ECO:0000313" key="1">
    <source>
        <dbReference type="EMBL" id="ABH00719.1"/>
    </source>
</evidence>
<sequence>MEPFELICCRRSPVVAPGRCAWVADHAGFSVVLVSYSTMCRRNIRVISAGRKPGSACSRPLTPGIGTARPICHCAVAFVEERVVDLGDLLGAVDERPRGMEFEYVFCLS</sequence>
<proteinExistence type="predicted"/>
<dbReference type="Proteomes" id="UP000008710">
    <property type="component" value="Plasmid pRHL3"/>
</dbReference>
<dbReference type="AlphaFoldDB" id="Q0RVG7"/>
<organism evidence="1 2">
    <name type="scientific">Rhodococcus jostii (strain RHA1)</name>
    <dbReference type="NCBI Taxonomy" id="101510"/>
    <lineage>
        <taxon>Bacteria</taxon>
        <taxon>Bacillati</taxon>
        <taxon>Actinomycetota</taxon>
        <taxon>Actinomycetes</taxon>
        <taxon>Mycobacteriales</taxon>
        <taxon>Nocardiaceae</taxon>
        <taxon>Rhodococcus</taxon>
    </lineage>
</organism>